<comment type="caution">
    <text evidence="1">The sequence shown here is derived from an EMBL/GenBank/DDBJ whole genome shotgun (WGS) entry which is preliminary data.</text>
</comment>
<dbReference type="EMBL" id="QGKY02001925">
    <property type="protein sequence ID" value="KAF2548393.1"/>
    <property type="molecule type" value="Genomic_DNA"/>
</dbReference>
<dbReference type="AlphaFoldDB" id="A0A8S9GRC2"/>
<proteinExistence type="predicted"/>
<sequence>MAVISFKSHSLDRLMIMTNNEKVRWLSGSTQRFSHTTTRSRQFDTQGQWGGTELAKKSLRGFLARWPFGVSPVTIKNLTYTVLRTSGGLAAVLKVSHTPIRGRQFDTQEQRGGTGLGPRSSITVDRHQGFTIDRHSFISSTAPSHEANIPLFSKTSITSDLTVRLTSNRWHWKDLKEKSYPMYTKPHDKQVELIKVRSQLRFLQTFSASVDVIGSDIDQVLHDAREVVSTDNDQVLVNAGISTIFFGFVFDEQYLCFSVDRCYSDTATVILLQ</sequence>
<gene>
    <name evidence="1" type="ORF">F2Q70_00022847</name>
</gene>
<organism evidence="1">
    <name type="scientific">Brassica cretica</name>
    <name type="common">Mustard</name>
    <dbReference type="NCBI Taxonomy" id="69181"/>
    <lineage>
        <taxon>Eukaryota</taxon>
        <taxon>Viridiplantae</taxon>
        <taxon>Streptophyta</taxon>
        <taxon>Embryophyta</taxon>
        <taxon>Tracheophyta</taxon>
        <taxon>Spermatophyta</taxon>
        <taxon>Magnoliopsida</taxon>
        <taxon>eudicotyledons</taxon>
        <taxon>Gunneridae</taxon>
        <taxon>Pentapetalae</taxon>
        <taxon>rosids</taxon>
        <taxon>malvids</taxon>
        <taxon>Brassicales</taxon>
        <taxon>Brassicaceae</taxon>
        <taxon>Brassiceae</taxon>
        <taxon>Brassica</taxon>
    </lineage>
</organism>
<reference evidence="1" key="1">
    <citation type="submission" date="2019-12" db="EMBL/GenBank/DDBJ databases">
        <title>Genome sequencing and annotation of Brassica cretica.</title>
        <authorList>
            <person name="Studholme D.J."/>
            <person name="Sarris P.F."/>
        </authorList>
    </citation>
    <scope>NUCLEOTIDE SEQUENCE</scope>
    <source>
        <strain evidence="1">PFS-102/07</strain>
        <tissue evidence="1">Leaf</tissue>
    </source>
</reference>
<protein>
    <submittedName>
        <fullName evidence="1">Uncharacterized protein</fullName>
    </submittedName>
</protein>
<name>A0A8S9GRC2_BRACR</name>
<evidence type="ECO:0000313" key="1">
    <source>
        <dbReference type="EMBL" id="KAF2548393.1"/>
    </source>
</evidence>
<accession>A0A8S9GRC2</accession>